<keyword evidence="3" id="KW-0472">Membrane</keyword>
<feature type="compositionally biased region" description="Basic and acidic residues" evidence="2">
    <location>
        <begin position="767"/>
        <end position="777"/>
    </location>
</feature>
<feature type="region of interest" description="Disordered" evidence="2">
    <location>
        <begin position="342"/>
        <end position="362"/>
    </location>
</feature>
<dbReference type="InterPro" id="IPR011992">
    <property type="entry name" value="EF-hand-dom_pair"/>
</dbReference>
<evidence type="ECO:0000313" key="7">
    <source>
        <dbReference type="Proteomes" id="UP000041254"/>
    </source>
</evidence>
<dbReference type="InterPro" id="IPR018247">
    <property type="entry name" value="EF_Hand_1_Ca_BS"/>
</dbReference>
<feature type="region of interest" description="Disordered" evidence="2">
    <location>
        <begin position="1373"/>
        <end position="1395"/>
    </location>
</feature>
<evidence type="ECO:0000256" key="1">
    <source>
        <dbReference type="ARBA" id="ARBA00022837"/>
    </source>
</evidence>
<dbReference type="SUPFAM" id="SSF47473">
    <property type="entry name" value="EF-hand"/>
    <property type="match status" value="1"/>
</dbReference>
<dbReference type="Pfam" id="PF13499">
    <property type="entry name" value="EF-hand_7"/>
    <property type="match status" value="1"/>
</dbReference>
<dbReference type="PROSITE" id="PS50222">
    <property type="entry name" value="EF_HAND_2"/>
    <property type="match status" value="2"/>
</dbReference>
<feature type="transmembrane region" description="Helical" evidence="3">
    <location>
        <begin position="1068"/>
        <end position="1085"/>
    </location>
</feature>
<dbReference type="VEuPathDB" id="CryptoDB:Vbra_15074"/>
<evidence type="ECO:0000256" key="4">
    <source>
        <dbReference type="SAM" id="SignalP"/>
    </source>
</evidence>
<evidence type="ECO:0000256" key="3">
    <source>
        <dbReference type="SAM" id="Phobius"/>
    </source>
</evidence>
<keyword evidence="7" id="KW-1185">Reference proteome</keyword>
<dbReference type="PROSITE" id="PS00018">
    <property type="entry name" value="EF_HAND_1"/>
    <property type="match status" value="2"/>
</dbReference>
<feature type="transmembrane region" description="Helical" evidence="3">
    <location>
        <begin position="75"/>
        <end position="95"/>
    </location>
</feature>
<dbReference type="GO" id="GO:0005509">
    <property type="term" value="F:calcium ion binding"/>
    <property type="evidence" value="ECO:0007669"/>
    <property type="project" value="InterPro"/>
</dbReference>
<feature type="compositionally biased region" description="Polar residues" evidence="2">
    <location>
        <begin position="633"/>
        <end position="642"/>
    </location>
</feature>
<evidence type="ECO:0000259" key="5">
    <source>
        <dbReference type="PROSITE" id="PS50222"/>
    </source>
</evidence>
<feature type="signal peptide" evidence="4">
    <location>
        <begin position="1"/>
        <end position="36"/>
    </location>
</feature>
<dbReference type="InterPro" id="IPR002048">
    <property type="entry name" value="EF_hand_dom"/>
</dbReference>
<feature type="region of interest" description="Disordered" evidence="2">
    <location>
        <begin position="605"/>
        <end position="662"/>
    </location>
</feature>
<feature type="transmembrane region" description="Helical" evidence="3">
    <location>
        <begin position="1038"/>
        <end position="1056"/>
    </location>
</feature>
<feature type="compositionally biased region" description="Basic and acidic residues" evidence="2">
    <location>
        <begin position="829"/>
        <end position="849"/>
    </location>
</feature>
<name>A0A0G4FCG5_VITBC</name>
<feature type="compositionally biased region" description="Polar residues" evidence="2">
    <location>
        <begin position="556"/>
        <end position="565"/>
    </location>
</feature>
<feature type="domain" description="EF-hand" evidence="5">
    <location>
        <begin position="1168"/>
        <end position="1203"/>
    </location>
</feature>
<keyword evidence="3" id="KW-0812">Transmembrane</keyword>
<feature type="region of interest" description="Disordered" evidence="2">
    <location>
        <begin position="456"/>
        <end position="479"/>
    </location>
</feature>
<organism evidence="6 7">
    <name type="scientific">Vitrella brassicaformis (strain CCMP3155)</name>
    <dbReference type="NCBI Taxonomy" id="1169540"/>
    <lineage>
        <taxon>Eukaryota</taxon>
        <taxon>Sar</taxon>
        <taxon>Alveolata</taxon>
        <taxon>Colpodellida</taxon>
        <taxon>Vitrellaceae</taxon>
        <taxon>Vitrella</taxon>
    </lineage>
</organism>
<feature type="compositionally biased region" description="Basic and acidic residues" evidence="2">
    <location>
        <begin position="646"/>
        <end position="655"/>
    </location>
</feature>
<keyword evidence="3" id="KW-1133">Transmembrane helix</keyword>
<evidence type="ECO:0000256" key="2">
    <source>
        <dbReference type="SAM" id="MobiDB-lite"/>
    </source>
</evidence>
<dbReference type="Proteomes" id="UP000041254">
    <property type="component" value="Unassembled WGS sequence"/>
</dbReference>
<dbReference type="CDD" id="cd00051">
    <property type="entry name" value="EFh"/>
    <property type="match status" value="1"/>
</dbReference>
<keyword evidence="1" id="KW-0106">Calcium</keyword>
<feature type="transmembrane region" description="Helical" evidence="3">
    <location>
        <begin position="169"/>
        <end position="189"/>
    </location>
</feature>
<dbReference type="Gene3D" id="1.10.238.10">
    <property type="entry name" value="EF-hand"/>
    <property type="match status" value="1"/>
</dbReference>
<evidence type="ECO:0000313" key="6">
    <source>
        <dbReference type="EMBL" id="CEM10852.1"/>
    </source>
</evidence>
<accession>A0A0G4FCG5</accession>
<feature type="region of interest" description="Disordered" evidence="2">
    <location>
        <begin position="678"/>
        <end position="946"/>
    </location>
</feature>
<feature type="domain" description="EF-hand" evidence="5">
    <location>
        <begin position="1206"/>
        <end position="1241"/>
    </location>
</feature>
<sequence>MSSLDGFWAPARFGRTLAPSAVIILLCVASMTTAEASKSDDHTIVDHLSEFFVSVRLLRRLSGGSSNSAQQEREYNAVLILFAIIILLSMVFQTGQHKIMMIVQNRSEGKSGLIPLARLLQALYTEIAILGFVSLVLVIAVSTGAMKEISQDYFQKDTELQHLFEQADLLLFEVCILFIMLVGYLMWFARRAEKFFKKAEGQSLRALQKRLSEEGNEQNLTPAKRAELRAYVEYKCLRYAFFHPFSPFAKNPKNVSAVGFPFHTYLVNCLTETLVQLIEIPPISCLHVLLWKVHLIYNEILPPPPPDFEKIPALNRMDRVRLSLTNITNDFSRTFWSTAWGGTQASATPRPPPKGAYETVMSPSRPMSPPLAVPGGPPLSRLATQRINPSIYTGSPAASTMFGQFDSPQATPRDTTIKFSIPEQQPSAGEAQPPPSSMWLPWWPWWGAAPWVAAEAAKAEEAERQEGEVTPQPGGDAAAATAPWLQPFYPMMQPLDEDAFFIARTRTFASDESDNDGDRDSGKKTVIQRIRALFRPRKSRPASPKEPSMPPLAANDTINTNNTSDLGTSTITVTDIPAPTNPDGPGNPAGQRSGFLRLPQRLSRIGRRNKGSKERARLSVVVEEDRSHRSPPEGSSVQTSVAFTEPKPDLTHVEQGEETPYFPGRLAQDALAKSLDQYMRTQQRTTHSEPRVSRQRDPSPMIKGEEAPPTLAQAAAALTIGSNRQDSVHIGSKSPSGLPRPSGDTTPLSQASPVGVLNEEDFFAPANDKDWESHIDDASEPDTSQRRSSVFARLFKSRHSTPGPTPVPSRRKAKSLHGLGMARTPPGNSDRDLEADFTPRELPRFHETPLHSAIFPSWGKQRDEEKQSEEPKTESKPRGGGFMAAFARGGHWSTDSAEKRANTGKSSRAATRSEHSTPHTSRPPSRKGTQKSTTPRIGEGLGLGDTRGNRSLLAGLGLESGSLFSGTIDRTPMLRPRASISVLPMEGTEVSLVPPMYQKDLQISNNPVWVFLCGTSTPTAQEILFWFWRRGPYFLERLTQIILLYSAMFAAVFLTTVATTDWSKQEPISYVLAVLCAIPFGYGVAHTLPRLIYRMVVVSKVELMKDYQMMDKTLQEFINYRNRWAAKIVLKLKAKAFAYALKKEMREEEKRNQIFAMYRERFESLPLSQKRLIRKVFRLFDYDKSGTIEKAELIKCLLAQGLSNTEGKAVAEDWFDMFDLDKSGSLNESEFEMLMVVLEDLRGKGRLYDRTQVNLWVASFLDREGKGYLTPEVFQKRLKEALNVRLDDEVLQDIFRTMYLHDLHSTEKSVRKVPLHLFMRWLEQFEEENEGRSGLQLQQPFLTLPGFPGRRGSAVPGFMATVPRFPRFAFTAKKKEGQKDEGGTEEGGQGAAGARGQLDIATHLGRGETVKTITSAVKQASSISERPQIPLDEGAEPPEHAAIPPYAMEQMFPYLPWWFQLWGAAPPLPPQVQVTPAAADPPGTGA</sequence>
<reference evidence="6 7" key="1">
    <citation type="submission" date="2014-11" db="EMBL/GenBank/DDBJ databases">
        <authorList>
            <person name="Zhu J."/>
            <person name="Qi W."/>
            <person name="Song R."/>
        </authorList>
    </citation>
    <scope>NUCLEOTIDE SEQUENCE [LARGE SCALE GENOMIC DNA]</scope>
</reference>
<feature type="compositionally biased region" description="Basic and acidic residues" evidence="2">
    <location>
        <begin position="860"/>
        <end position="877"/>
    </location>
</feature>
<gene>
    <name evidence="6" type="ORF">Vbra_15074</name>
</gene>
<keyword evidence="4" id="KW-0732">Signal</keyword>
<dbReference type="SMART" id="SM00054">
    <property type="entry name" value="EFh"/>
    <property type="match status" value="2"/>
</dbReference>
<feature type="region of interest" description="Disordered" evidence="2">
    <location>
        <begin position="532"/>
        <end position="565"/>
    </location>
</feature>
<feature type="compositionally biased region" description="Basic and acidic residues" evidence="2">
    <location>
        <begin position="686"/>
        <end position="697"/>
    </location>
</feature>
<protein>
    <recommendedName>
        <fullName evidence="5">EF-hand domain-containing protein</fullName>
    </recommendedName>
</protein>
<feature type="region of interest" description="Disordered" evidence="2">
    <location>
        <begin position="1418"/>
        <end position="1440"/>
    </location>
</feature>
<feature type="transmembrane region" description="Helical" evidence="3">
    <location>
        <begin position="116"/>
        <end position="141"/>
    </location>
</feature>
<proteinExistence type="predicted"/>
<dbReference type="EMBL" id="CDMY01000405">
    <property type="protein sequence ID" value="CEM10852.1"/>
    <property type="molecule type" value="Genomic_DNA"/>
</dbReference>
<feature type="compositionally biased region" description="Basic and acidic residues" evidence="2">
    <location>
        <begin position="1373"/>
        <end position="1382"/>
    </location>
</feature>
<dbReference type="InParanoid" id="A0A0G4FCG5"/>
<feature type="compositionally biased region" description="Low complexity" evidence="2">
    <location>
        <begin position="707"/>
        <end position="719"/>
    </location>
</feature>
<feature type="compositionally biased region" description="Polar residues" evidence="2">
    <location>
        <begin position="743"/>
        <end position="752"/>
    </location>
</feature>
<dbReference type="OrthoDB" id="114727at2759"/>
<feature type="compositionally biased region" description="Basic and acidic residues" evidence="2">
    <location>
        <begin position="457"/>
        <end position="467"/>
    </location>
</feature>
<feature type="chain" id="PRO_5005189083" description="EF-hand domain-containing protein" evidence="4">
    <location>
        <begin position="37"/>
        <end position="1486"/>
    </location>
</feature>
<feature type="compositionally biased region" description="Basic and acidic residues" evidence="2">
    <location>
        <begin position="611"/>
        <end position="631"/>
    </location>
</feature>